<proteinExistence type="predicted"/>
<name>A0A6J1QVP8_9HYME</name>
<dbReference type="InterPro" id="IPR036875">
    <property type="entry name" value="Znf_CCHC_sf"/>
</dbReference>
<dbReference type="AlphaFoldDB" id="A0A6J1QVP8"/>
<sequence>MAGESSIAAFNPNEDQHGIYPRWERWLRGFELFLLSKNITETQRKKAMLLHHGGMDLQDIFYAILDCDVVIGNEDPYEKTKKVLTDYFRPKLNTTYERHFFRNMAQKEDETVGQFVTRLRQQAKYCKFASMDTEICDQIIEKGRSMEVRKRILEKGDIELKEAMEIAQAFETASVQTKAIGNNVVARITTKRENARGKSDSSSSSGIKCYRCGYRGHAQSDEKCPDRNKECTKCCKKGHFAAMCRTYRDRADKHGDGSDKRDKKEVKTNSSANKEERKSVKQLDMATPLTETTTNMRSP</sequence>
<keyword evidence="2" id="KW-1185">Reference proteome</keyword>
<dbReference type="Gene3D" id="4.10.60.10">
    <property type="entry name" value="Zinc finger, CCHC-type"/>
    <property type="match status" value="1"/>
</dbReference>
<gene>
    <name evidence="3" type="primary">LOC112462886</name>
</gene>
<dbReference type="GO" id="GO:0008270">
    <property type="term" value="F:zinc ion binding"/>
    <property type="evidence" value="ECO:0007669"/>
    <property type="project" value="InterPro"/>
</dbReference>
<feature type="compositionally biased region" description="Polar residues" evidence="1">
    <location>
        <begin position="289"/>
        <end position="299"/>
    </location>
</feature>
<evidence type="ECO:0000313" key="2">
    <source>
        <dbReference type="Proteomes" id="UP000504618"/>
    </source>
</evidence>
<dbReference type="PANTHER" id="PTHR33198">
    <property type="entry name" value="ANK_REP_REGION DOMAIN-CONTAINING PROTEIN-RELATED"/>
    <property type="match status" value="1"/>
</dbReference>
<organism evidence="2 3">
    <name type="scientific">Temnothorax curvispinosus</name>
    <dbReference type="NCBI Taxonomy" id="300111"/>
    <lineage>
        <taxon>Eukaryota</taxon>
        <taxon>Metazoa</taxon>
        <taxon>Ecdysozoa</taxon>
        <taxon>Arthropoda</taxon>
        <taxon>Hexapoda</taxon>
        <taxon>Insecta</taxon>
        <taxon>Pterygota</taxon>
        <taxon>Neoptera</taxon>
        <taxon>Endopterygota</taxon>
        <taxon>Hymenoptera</taxon>
        <taxon>Apocrita</taxon>
        <taxon>Aculeata</taxon>
        <taxon>Formicoidea</taxon>
        <taxon>Formicidae</taxon>
        <taxon>Myrmicinae</taxon>
        <taxon>Temnothorax</taxon>
    </lineage>
</organism>
<evidence type="ECO:0000256" key="1">
    <source>
        <dbReference type="SAM" id="MobiDB-lite"/>
    </source>
</evidence>
<feature type="compositionally biased region" description="Basic and acidic residues" evidence="1">
    <location>
        <begin position="250"/>
        <end position="281"/>
    </location>
</feature>
<evidence type="ECO:0000313" key="3">
    <source>
        <dbReference type="RefSeq" id="XP_024884720.1"/>
    </source>
</evidence>
<dbReference type="GeneID" id="112462886"/>
<dbReference type="OrthoDB" id="7611399at2759"/>
<dbReference type="Proteomes" id="UP000504618">
    <property type="component" value="Unplaced"/>
</dbReference>
<feature type="region of interest" description="Disordered" evidence="1">
    <location>
        <begin position="250"/>
        <end position="299"/>
    </location>
</feature>
<accession>A0A6J1QVP8</accession>
<dbReference type="GO" id="GO:0003676">
    <property type="term" value="F:nucleic acid binding"/>
    <property type="evidence" value="ECO:0007669"/>
    <property type="project" value="InterPro"/>
</dbReference>
<dbReference type="PANTHER" id="PTHR33198:SF20">
    <property type="entry name" value="RETROTRANSPOSON GAG DOMAIN-CONTAINING PROTEIN"/>
    <property type="match status" value="1"/>
</dbReference>
<dbReference type="SUPFAM" id="SSF57756">
    <property type="entry name" value="Retrovirus zinc finger-like domains"/>
    <property type="match status" value="1"/>
</dbReference>
<dbReference type="RefSeq" id="XP_024884720.1">
    <property type="nucleotide sequence ID" value="XM_025028952.1"/>
</dbReference>
<reference evidence="3" key="1">
    <citation type="submission" date="2025-08" db="UniProtKB">
        <authorList>
            <consortium name="RefSeq"/>
        </authorList>
    </citation>
    <scope>IDENTIFICATION</scope>
    <source>
        <tissue evidence="3">Whole body</tissue>
    </source>
</reference>
<protein>
    <submittedName>
        <fullName evidence="3">Uncharacterized protein LOC112462886</fullName>
    </submittedName>
</protein>